<keyword evidence="3" id="KW-1185">Reference proteome</keyword>
<name>A0ABQ8XGT5_9EUKA</name>
<evidence type="ECO:0000313" key="3">
    <source>
        <dbReference type="Proteomes" id="UP001150062"/>
    </source>
</evidence>
<protein>
    <submittedName>
        <fullName evidence="2">Uncharacterized protein</fullName>
    </submittedName>
</protein>
<evidence type="ECO:0000256" key="1">
    <source>
        <dbReference type="SAM" id="MobiDB-lite"/>
    </source>
</evidence>
<dbReference type="EMBL" id="JAOAOG010000300">
    <property type="protein sequence ID" value="KAJ6231525.1"/>
    <property type="molecule type" value="Genomic_DNA"/>
</dbReference>
<comment type="caution">
    <text evidence="2">The sequence shown here is derived from an EMBL/GenBank/DDBJ whole genome shotgun (WGS) entry which is preliminary data.</text>
</comment>
<sequence length="232" mass="27545">MKTKKKRQNTNKNHYYFQNEEARKSKRNKKNKEKKKDKGKKKRKESEIKICIEKNDELTKENEKTQNTVYNNDYDLGYEKDVENYGEVSCNDDEGDNDGNGLIEKQKIGIEIYKENLSDENIQKGKNEKTLNLTEKVAELFINGQVKEALRQTTKANDQKLLLGICSRLNHFKITKILSIEIFTCILFQLCENILWEMEIKVKWIIAIIRQLFLKKYQSKIYYFCFKLFGKV</sequence>
<accession>A0ABQ8XGT5</accession>
<proteinExistence type="predicted"/>
<evidence type="ECO:0000313" key="2">
    <source>
        <dbReference type="EMBL" id="KAJ6231525.1"/>
    </source>
</evidence>
<feature type="region of interest" description="Disordered" evidence="1">
    <location>
        <begin position="1"/>
        <end position="45"/>
    </location>
</feature>
<organism evidence="2 3">
    <name type="scientific">Anaeramoeba flamelloides</name>
    <dbReference type="NCBI Taxonomy" id="1746091"/>
    <lineage>
        <taxon>Eukaryota</taxon>
        <taxon>Metamonada</taxon>
        <taxon>Anaeramoebidae</taxon>
        <taxon>Anaeramoeba</taxon>
    </lineage>
</organism>
<reference evidence="2" key="1">
    <citation type="submission" date="2022-08" db="EMBL/GenBank/DDBJ databases">
        <title>Novel sulfate-reducing endosymbionts in the free-living metamonad Anaeramoeba.</title>
        <authorList>
            <person name="Jerlstrom-Hultqvist J."/>
            <person name="Cepicka I."/>
            <person name="Gallot-Lavallee L."/>
            <person name="Salas-Leiva D."/>
            <person name="Curtis B.A."/>
            <person name="Zahonova K."/>
            <person name="Pipaliya S."/>
            <person name="Dacks J."/>
            <person name="Roger A.J."/>
        </authorList>
    </citation>
    <scope>NUCLEOTIDE SEQUENCE</scope>
    <source>
        <strain evidence="2">Schooner1</strain>
    </source>
</reference>
<feature type="compositionally biased region" description="Basic residues" evidence="1">
    <location>
        <begin position="24"/>
        <end position="43"/>
    </location>
</feature>
<dbReference type="Proteomes" id="UP001150062">
    <property type="component" value="Unassembled WGS sequence"/>
</dbReference>
<gene>
    <name evidence="2" type="ORF">M0813_05953</name>
</gene>